<gene>
    <name evidence="1" type="ORF">RND15_27880</name>
</gene>
<keyword evidence="2" id="KW-1185">Reference proteome</keyword>
<accession>A0ABU2XKP6</accession>
<evidence type="ECO:0000313" key="2">
    <source>
        <dbReference type="Proteomes" id="UP001180754"/>
    </source>
</evidence>
<name>A0ABU2XKP6_9ACTN</name>
<evidence type="ECO:0000313" key="1">
    <source>
        <dbReference type="EMBL" id="MDT0546501.1"/>
    </source>
</evidence>
<dbReference type="EMBL" id="JAVRFD010000014">
    <property type="protein sequence ID" value="MDT0546501.1"/>
    <property type="molecule type" value="Genomic_DNA"/>
</dbReference>
<evidence type="ECO:0008006" key="3">
    <source>
        <dbReference type="Google" id="ProtNLM"/>
    </source>
</evidence>
<sequence>MPPKYDFAAAERLSQQLSQLIQKLDSFIWLRLSKKDNLLGGQHSDNWQGTKRDRFQTDFLRQQAALTEVRNAAIRVQSQVTQATEAAHAAEKNKR</sequence>
<organism evidence="1 2">
    <name type="scientific">Streptomyces lonegramiae</name>
    <dbReference type="NCBI Taxonomy" id="3075524"/>
    <lineage>
        <taxon>Bacteria</taxon>
        <taxon>Bacillati</taxon>
        <taxon>Actinomycetota</taxon>
        <taxon>Actinomycetes</taxon>
        <taxon>Kitasatosporales</taxon>
        <taxon>Streptomycetaceae</taxon>
        <taxon>Streptomyces</taxon>
    </lineage>
</organism>
<proteinExistence type="predicted"/>
<comment type="caution">
    <text evidence="1">The sequence shown here is derived from an EMBL/GenBank/DDBJ whole genome shotgun (WGS) entry which is preliminary data.</text>
</comment>
<protein>
    <recommendedName>
        <fullName evidence="3">WXG100 family type VII secretion target</fullName>
    </recommendedName>
</protein>
<dbReference type="Proteomes" id="UP001180754">
    <property type="component" value="Unassembled WGS sequence"/>
</dbReference>
<dbReference type="RefSeq" id="WP_311726971.1">
    <property type="nucleotide sequence ID" value="NZ_JAVRFD010000014.1"/>
</dbReference>
<reference evidence="1" key="1">
    <citation type="submission" date="2024-05" db="EMBL/GenBank/DDBJ databases">
        <title>30 novel species of actinomycetes from the DSMZ collection.</title>
        <authorList>
            <person name="Nouioui I."/>
        </authorList>
    </citation>
    <scope>NUCLEOTIDE SEQUENCE</scope>
    <source>
        <strain evidence="1">DSM 41529</strain>
    </source>
</reference>